<evidence type="ECO:0008006" key="4">
    <source>
        <dbReference type="Google" id="ProtNLM"/>
    </source>
</evidence>
<sequence>MIKTKRLVDVATKWRRAAEIGKRRTLLMPGNSTTNTTTTDKGHFVVYTTDKRRFVIPLKYLHSNVFKELLRMSEEEFGLPSEGPIMLPCSSVFMEYVILFVLGRKDLERALIAYLCSTAGRCSSSALAQQDERQQVPLHGF</sequence>
<reference evidence="2 3" key="1">
    <citation type="submission" date="2024-01" db="EMBL/GenBank/DDBJ databases">
        <title>Genome assemblies of Stephania.</title>
        <authorList>
            <person name="Yang L."/>
        </authorList>
    </citation>
    <scope>NUCLEOTIDE SEQUENCE [LARGE SCALE GENOMIC DNA]</scope>
    <source>
        <strain evidence="2">QJT</strain>
        <tissue evidence="2">Leaf</tissue>
    </source>
</reference>
<organism evidence="2 3">
    <name type="scientific">Stephania japonica</name>
    <dbReference type="NCBI Taxonomy" id="461633"/>
    <lineage>
        <taxon>Eukaryota</taxon>
        <taxon>Viridiplantae</taxon>
        <taxon>Streptophyta</taxon>
        <taxon>Embryophyta</taxon>
        <taxon>Tracheophyta</taxon>
        <taxon>Spermatophyta</taxon>
        <taxon>Magnoliopsida</taxon>
        <taxon>Ranunculales</taxon>
        <taxon>Menispermaceae</taxon>
        <taxon>Menispermoideae</taxon>
        <taxon>Cissampelideae</taxon>
        <taxon>Stephania</taxon>
    </lineage>
</organism>
<dbReference type="GO" id="GO:0009733">
    <property type="term" value="P:response to auxin"/>
    <property type="evidence" value="ECO:0007669"/>
    <property type="project" value="InterPro"/>
</dbReference>
<comment type="caution">
    <text evidence="2">The sequence shown here is derived from an EMBL/GenBank/DDBJ whole genome shotgun (WGS) entry which is preliminary data.</text>
</comment>
<evidence type="ECO:0000313" key="3">
    <source>
        <dbReference type="Proteomes" id="UP001417504"/>
    </source>
</evidence>
<accession>A0AAP0I6C0</accession>
<keyword evidence="3" id="KW-1185">Reference proteome</keyword>
<dbReference type="InterPro" id="IPR003676">
    <property type="entry name" value="SAUR_fam"/>
</dbReference>
<dbReference type="Pfam" id="PF02519">
    <property type="entry name" value="Auxin_inducible"/>
    <property type="match status" value="1"/>
</dbReference>
<gene>
    <name evidence="2" type="ORF">Sjap_017458</name>
</gene>
<evidence type="ECO:0000256" key="1">
    <source>
        <dbReference type="ARBA" id="ARBA00006974"/>
    </source>
</evidence>
<dbReference type="PANTHER" id="PTHR31175">
    <property type="entry name" value="AUXIN-RESPONSIVE FAMILY PROTEIN"/>
    <property type="match status" value="1"/>
</dbReference>
<proteinExistence type="inferred from homology"/>
<comment type="similarity">
    <text evidence="1">Belongs to the ARG7 family.</text>
</comment>
<dbReference type="EMBL" id="JBBNAE010000007">
    <property type="protein sequence ID" value="KAK9109398.1"/>
    <property type="molecule type" value="Genomic_DNA"/>
</dbReference>
<name>A0AAP0I6C0_9MAGN</name>
<dbReference type="AlphaFoldDB" id="A0AAP0I6C0"/>
<dbReference type="Proteomes" id="UP001417504">
    <property type="component" value="Unassembled WGS sequence"/>
</dbReference>
<protein>
    <recommendedName>
        <fullName evidence="4">Small auxin up regulated protein</fullName>
    </recommendedName>
</protein>
<evidence type="ECO:0000313" key="2">
    <source>
        <dbReference type="EMBL" id="KAK9109398.1"/>
    </source>
</evidence>